<dbReference type="InterPro" id="IPR035965">
    <property type="entry name" value="PAS-like_dom_sf"/>
</dbReference>
<keyword evidence="1" id="KW-0547">Nucleotide-binding</keyword>
<dbReference type="InterPro" id="IPR000014">
    <property type="entry name" value="PAS"/>
</dbReference>
<protein>
    <submittedName>
        <fullName evidence="9">Sigma 54-interacting transcriptional regulator</fullName>
    </submittedName>
</protein>
<evidence type="ECO:0000256" key="4">
    <source>
        <dbReference type="ARBA" id="ARBA00023163"/>
    </source>
</evidence>
<dbReference type="NCBIfam" id="TIGR00229">
    <property type="entry name" value="sensory_box"/>
    <property type="match status" value="1"/>
</dbReference>
<dbReference type="PROSITE" id="PS00675">
    <property type="entry name" value="SIGMA54_INTERACT_1"/>
    <property type="match status" value="1"/>
</dbReference>
<dbReference type="SUPFAM" id="SSF52540">
    <property type="entry name" value="P-loop containing nucleoside triphosphate hydrolases"/>
    <property type="match status" value="1"/>
</dbReference>
<dbReference type="Gene3D" id="3.10.580.10">
    <property type="entry name" value="CBS-domain"/>
    <property type="match status" value="1"/>
</dbReference>
<keyword evidence="2" id="KW-0067">ATP-binding</keyword>
<feature type="domain" description="Sigma-54 factor interaction" evidence="6">
    <location>
        <begin position="286"/>
        <end position="516"/>
    </location>
</feature>
<dbReference type="Pfam" id="PF00158">
    <property type="entry name" value="Sigma54_activat"/>
    <property type="match status" value="1"/>
</dbReference>
<dbReference type="Gene3D" id="3.30.450.20">
    <property type="entry name" value="PAS domain"/>
    <property type="match status" value="1"/>
</dbReference>
<proteinExistence type="predicted"/>
<keyword evidence="3" id="KW-0805">Transcription regulation</keyword>
<keyword evidence="4" id="KW-0804">Transcription</keyword>
<dbReference type="Proteomes" id="UP000746471">
    <property type="component" value="Unassembled WGS sequence"/>
</dbReference>
<sequence>MLNYEAFDHLPFDHLHIDTPVEKWMTPEPYVVHPYQTLKEATDLLNAHHIYSVPVVSDQRTLLGLITKSTLIQAFFKSCNLETPVSYVMETEFATISPKDKIDKAIQMRDGCLPVVDSDKKLLGIITRTDILKANAFYLQYFRDTIDHVEILKLVLNSAYEGVVVIDQTCKIIEFNEAYCRFVGKSRDAIIGKDVREVIENTRLHIVVKNGTEERGFIQRIQGHDMIVHRIPIFNGKKVVGAIGMLIFQDVTQLYHILGRVHDARQKPSENEFVFSERDLYHLNKIIGTSAAMLSAKRLAKKAAVTPATVLITGESGTGKEVFAQAIHDMSAFSDGPLISVNCAAIPENLLETELFGYEEGAFTDARRGGKPGRFEQADNGTIFLDEIGDMPLLMQAKILRVLQERVVERVGGTNRKKINVRIIAATNRDMESMVESGQFREDLYYRINIIRLHLPPLRERTEDIPKLINHFIHQYSSAFGIAEKKVSKAAMLILQAYNWHGNVREIINLCEMLVCLTEQAEISPEDLPKNIRHKVAAAHQLSVDEVESNIKAVMDQQEKLLILETLKQTSGNKAAAARLLNIQRSTLYMKMKKHNLQ</sequence>
<dbReference type="InterPro" id="IPR002078">
    <property type="entry name" value="Sigma_54_int"/>
</dbReference>
<dbReference type="Gene3D" id="1.10.8.60">
    <property type="match status" value="1"/>
</dbReference>
<dbReference type="InterPro" id="IPR000644">
    <property type="entry name" value="CBS_dom"/>
</dbReference>
<keyword evidence="10" id="KW-1185">Reference proteome</keyword>
<dbReference type="PROSITE" id="PS50045">
    <property type="entry name" value="SIGMA54_INTERACT_4"/>
    <property type="match status" value="1"/>
</dbReference>
<dbReference type="InterPro" id="IPR002197">
    <property type="entry name" value="HTH_Fis"/>
</dbReference>
<dbReference type="SUPFAM" id="SSF46689">
    <property type="entry name" value="Homeodomain-like"/>
    <property type="match status" value="1"/>
</dbReference>
<dbReference type="CDD" id="cd00009">
    <property type="entry name" value="AAA"/>
    <property type="match status" value="1"/>
</dbReference>
<dbReference type="PANTHER" id="PTHR32071:SF57">
    <property type="entry name" value="C4-DICARBOXYLATE TRANSPORT TRANSCRIPTIONAL REGULATORY PROTEIN DCTD"/>
    <property type="match status" value="1"/>
</dbReference>
<dbReference type="SMART" id="SM00091">
    <property type="entry name" value="PAS"/>
    <property type="match status" value="1"/>
</dbReference>
<evidence type="ECO:0000313" key="10">
    <source>
        <dbReference type="Proteomes" id="UP000746471"/>
    </source>
</evidence>
<accession>A0ABS5PMG1</accession>
<organism evidence="9 10">
    <name type="scientific">Fusibacter paucivorans</name>
    <dbReference type="NCBI Taxonomy" id="76009"/>
    <lineage>
        <taxon>Bacteria</taxon>
        <taxon>Bacillati</taxon>
        <taxon>Bacillota</taxon>
        <taxon>Clostridia</taxon>
        <taxon>Eubacteriales</taxon>
        <taxon>Eubacteriales Family XII. Incertae Sedis</taxon>
        <taxon>Fusibacter</taxon>
    </lineage>
</organism>
<dbReference type="InterPro" id="IPR025662">
    <property type="entry name" value="Sigma_54_int_dom_ATP-bd_1"/>
</dbReference>
<feature type="domain" description="CBS" evidence="8">
    <location>
        <begin position="89"/>
        <end position="145"/>
    </location>
</feature>
<evidence type="ECO:0000256" key="3">
    <source>
        <dbReference type="ARBA" id="ARBA00023015"/>
    </source>
</evidence>
<dbReference type="PRINTS" id="PR01590">
    <property type="entry name" value="HTHFIS"/>
</dbReference>
<dbReference type="Pfam" id="PF25601">
    <property type="entry name" value="AAA_lid_14"/>
    <property type="match status" value="1"/>
</dbReference>
<evidence type="ECO:0000259" key="8">
    <source>
        <dbReference type="PROSITE" id="PS51371"/>
    </source>
</evidence>
<evidence type="ECO:0000256" key="2">
    <source>
        <dbReference type="ARBA" id="ARBA00022840"/>
    </source>
</evidence>
<dbReference type="PROSITE" id="PS00676">
    <property type="entry name" value="SIGMA54_INTERACT_2"/>
    <property type="match status" value="1"/>
</dbReference>
<evidence type="ECO:0000256" key="5">
    <source>
        <dbReference type="PROSITE-ProRule" id="PRU00703"/>
    </source>
</evidence>
<dbReference type="SUPFAM" id="SSF54631">
    <property type="entry name" value="CBS-domain pair"/>
    <property type="match status" value="1"/>
</dbReference>
<dbReference type="EMBL" id="JAHBCL010000008">
    <property type="protein sequence ID" value="MBS7526248.1"/>
    <property type="molecule type" value="Genomic_DNA"/>
</dbReference>
<dbReference type="InterPro" id="IPR058031">
    <property type="entry name" value="AAA_lid_NorR"/>
</dbReference>
<keyword evidence="5" id="KW-0129">CBS domain</keyword>
<dbReference type="SUPFAM" id="SSF55785">
    <property type="entry name" value="PYP-like sensor domain (PAS domain)"/>
    <property type="match status" value="1"/>
</dbReference>
<dbReference type="Gene3D" id="3.40.50.300">
    <property type="entry name" value="P-loop containing nucleotide triphosphate hydrolases"/>
    <property type="match status" value="1"/>
</dbReference>
<dbReference type="Pfam" id="PF02954">
    <property type="entry name" value="HTH_8"/>
    <property type="match status" value="1"/>
</dbReference>
<reference evidence="9 10" key="1">
    <citation type="submission" date="2021-05" db="EMBL/GenBank/DDBJ databases">
        <title>Fusibacter ferrireducens sp. nov., an anaerobic, sulfur- and Fe-reducing bacterium isolated from the mangrove sediment.</title>
        <authorList>
            <person name="Qiu D."/>
        </authorList>
    </citation>
    <scope>NUCLEOTIDE SEQUENCE [LARGE SCALE GENOMIC DNA]</scope>
    <source>
        <strain evidence="9 10">DSM 12116</strain>
    </source>
</reference>
<dbReference type="Gene3D" id="1.10.10.60">
    <property type="entry name" value="Homeodomain-like"/>
    <property type="match status" value="1"/>
</dbReference>
<dbReference type="SMART" id="SM00116">
    <property type="entry name" value="CBS"/>
    <property type="match status" value="2"/>
</dbReference>
<name>A0ABS5PMG1_9FIRM</name>
<evidence type="ECO:0000259" key="7">
    <source>
        <dbReference type="PROSITE" id="PS50112"/>
    </source>
</evidence>
<gene>
    <name evidence="9" type="ORF">KHM83_06130</name>
</gene>
<dbReference type="Pfam" id="PF13426">
    <property type="entry name" value="PAS_9"/>
    <property type="match status" value="1"/>
</dbReference>
<dbReference type="InterPro" id="IPR046342">
    <property type="entry name" value="CBS_dom_sf"/>
</dbReference>
<dbReference type="InterPro" id="IPR025943">
    <property type="entry name" value="Sigma_54_int_dom_ATP-bd_2"/>
</dbReference>
<feature type="domain" description="PAS" evidence="7">
    <location>
        <begin position="148"/>
        <end position="199"/>
    </location>
</feature>
<comment type="caution">
    <text evidence="9">The sequence shown here is derived from an EMBL/GenBank/DDBJ whole genome shotgun (WGS) entry which is preliminary data.</text>
</comment>
<dbReference type="InterPro" id="IPR027417">
    <property type="entry name" value="P-loop_NTPase"/>
</dbReference>
<dbReference type="InterPro" id="IPR009057">
    <property type="entry name" value="Homeodomain-like_sf"/>
</dbReference>
<dbReference type="Pfam" id="PF00571">
    <property type="entry name" value="CBS"/>
    <property type="match status" value="2"/>
</dbReference>
<dbReference type="InterPro" id="IPR003593">
    <property type="entry name" value="AAA+_ATPase"/>
</dbReference>
<dbReference type="PROSITE" id="PS51371">
    <property type="entry name" value="CBS"/>
    <property type="match status" value="2"/>
</dbReference>
<evidence type="ECO:0000313" key="9">
    <source>
        <dbReference type="EMBL" id="MBS7526248.1"/>
    </source>
</evidence>
<evidence type="ECO:0000256" key="1">
    <source>
        <dbReference type="ARBA" id="ARBA00022741"/>
    </source>
</evidence>
<evidence type="ECO:0000259" key="6">
    <source>
        <dbReference type="PROSITE" id="PS50045"/>
    </source>
</evidence>
<dbReference type="RefSeq" id="WP_213236028.1">
    <property type="nucleotide sequence ID" value="NZ_JAHBCL010000008.1"/>
</dbReference>
<dbReference type="PROSITE" id="PS50112">
    <property type="entry name" value="PAS"/>
    <property type="match status" value="1"/>
</dbReference>
<feature type="domain" description="CBS" evidence="8">
    <location>
        <begin position="25"/>
        <end position="83"/>
    </location>
</feature>
<dbReference type="SMART" id="SM00382">
    <property type="entry name" value="AAA"/>
    <property type="match status" value="1"/>
</dbReference>
<dbReference type="PANTHER" id="PTHR32071">
    <property type="entry name" value="TRANSCRIPTIONAL REGULATORY PROTEIN"/>
    <property type="match status" value="1"/>
</dbReference>